<accession>A0A1B0BRN6</accession>
<dbReference type="VEuPathDB" id="VectorBase:GPPI038410"/>
<dbReference type="EMBL" id="JXJN01019161">
    <property type="status" value="NOT_ANNOTATED_CDS"/>
    <property type="molecule type" value="Genomic_DNA"/>
</dbReference>
<dbReference type="Proteomes" id="UP000092460">
    <property type="component" value="Unassembled WGS sequence"/>
</dbReference>
<dbReference type="EMBL" id="JXJN01019162">
    <property type="status" value="NOT_ANNOTATED_CDS"/>
    <property type="molecule type" value="Genomic_DNA"/>
</dbReference>
<name>A0A1B0BRN6_9MUSC</name>
<dbReference type="AlphaFoldDB" id="A0A1B0BRN6"/>
<keyword evidence="3" id="KW-1185">Reference proteome</keyword>
<keyword evidence="1" id="KW-0812">Transmembrane</keyword>
<evidence type="ECO:0000313" key="2">
    <source>
        <dbReference type="EnsemblMetazoa" id="GPPI038410-PA"/>
    </source>
</evidence>
<organism evidence="2 3">
    <name type="scientific">Glossina palpalis gambiensis</name>
    <dbReference type="NCBI Taxonomy" id="67801"/>
    <lineage>
        <taxon>Eukaryota</taxon>
        <taxon>Metazoa</taxon>
        <taxon>Ecdysozoa</taxon>
        <taxon>Arthropoda</taxon>
        <taxon>Hexapoda</taxon>
        <taxon>Insecta</taxon>
        <taxon>Pterygota</taxon>
        <taxon>Neoptera</taxon>
        <taxon>Endopterygota</taxon>
        <taxon>Diptera</taxon>
        <taxon>Brachycera</taxon>
        <taxon>Muscomorpha</taxon>
        <taxon>Hippoboscoidea</taxon>
        <taxon>Glossinidae</taxon>
        <taxon>Glossina</taxon>
    </lineage>
</organism>
<feature type="transmembrane region" description="Helical" evidence="1">
    <location>
        <begin position="110"/>
        <end position="132"/>
    </location>
</feature>
<reference evidence="3" key="1">
    <citation type="submission" date="2015-01" db="EMBL/GenBank/DDBJ databases">
        <authorList>
            <person name="Aksoy S."/>
            <person name="Warren W."/>
            <person name="Wilson R.K."/>
        </authorList>
    </citation>
    <scope>NUCLEOTIDE SEQUENCE [LARGE SCALE GENOMIC DNA]</scope>
    <source>
        <strain evidence="3">IAEA</strain>
    </source>
</reference>
<keyword evidence="1" id="KW-1133">Transmembrane helix</keyword>
<reference evidence="2" key="2">
    <citation type="submission" date="2020-05" db="UniProtKB">
        <authorList>
            <consortium name="EnsemblMetazoa"/>
        </authorList>
    </citation>
    <scope>IDENTIFICATION</scope>
    <source>
        <strain evidence="2">IAEA</strain>
    </source>
</reference>
<sequence>MYLCWDPLVSSNGVVHVTYGKTIFCLRKTKCTFTAFKYHILVVVMQQIEIPNVSNEELNFVGIRATSLIRNMLTLCKPHLTFYTPYLIERKKLTILDPPLHSCPHVTVDTAMFCITSLTLLLVLLILSYLVILQAVARGVKNLRETNHYAVPPRK</sequence>
<keyword evidence="1" id="KW-0472">Membrane</keyword>
<dbReference type="EnsemblMetazoa" id="GPPI038410-RA">
    <property type="protein sequence ID" value="GPPI038410-PA"/>
    <property type="gene ID" value="GPPI038410"/>
</dbReference>
<proteinExistence type="predicted"/>
<protein>
    <submittedName>
        <fullName evidence="2">Uncharacterized protein</fullName>
    </submittedName>
</protein>
<evidence type="ECO:0000313" key="3">
    <source>
        <dbReference type="Proteomes" id="UP000092460"/>
    </source>
</evidence>
<evidence type="ECO:0000256" key="1">
    <source>
        <dbReference type="SAM" id="Phobius"/>
    </source>
</evidence>